<dbReference type="EMBL" id="ACJN02000002">
    <property type="protein sequence ID" value="EFI35070.1"/>
    <property type="molecule type" value="Genomic_DNA"/>
</dbReference>
<evidence type="ECO:0000256" key="4">
    <source>
        <dbReference type="ARBA" id="ARBA00023274"/>
    </source>
</evidence>
<evidence type="ECO:0000256" key="1">
    <source>
        <dbReference type="ARBA" id="ARBA00006227"/>
    </source>
</evidence>
<evidence type="ECO:0000313" key="8">
    <source>
        <dbReference type="Proteomes" id="UP000005496"/>
    </source>
</evidence>
<dbReference type="Proteomes" id="UP000005496">
    <property type="component" value="Unassembled WGS sequence"/>
</dbReference>
<keyword evidence="3 6" id="KW-0689">Ribosomal protein</keyword>
<dbReference type="GO" id="GO:0017148">
    <property type="term" value="P:negative regulation of translation"/>
    <property type="evidence" value="ECO:0007669"/>
    <property type="project" value="TreeGrafter"/>
</dbReference>
<dbReference type="PANTHER" id="PTHR11545:SF2">
    <property type="entry name" value="LARGE RIBOSOMAL SUBUNIT PROTEIN UL13M"/>
    <property type="match status" value="1"/>
</dbReference>
<dbReference type="GO" id="GO:0003735">
    <property type="term" value="F:structural constituent of ribosome"/>
    <property type="evidence" value="ECO:0007669"/>
    <property type="project" value="InterPro"/>
</dbReference>
<proteinExistence type="inferred from homology"/>
<keyword evidence="4 6" id="KW-0687">Ribonucleoprotein</keyword>
<protein>
    <recommendedName>
        <fullName evidence="5 6">Large ribosomal subunit protein uL13</fullName>
    </recommendedName>
</protein>
<organism evidence="7 8">
    <name type="scientific">Desulfonatronospira thiodismutans ASO3-1</name>
    <dbReference type="NCBI Taxonomy" id="555779"/>
    <lineage>
        <taxon>Bacteria</taxon>
        <taxon>Pseudomonadati</taxon>
        <taxon>Thermodesulfobacteriota</taxon>
        <taxon>Desulfovibrionia</taxon>
        <taxon>Desulfovibrionales</taxon>
        <taxon>Desulfonatronovibrionaceae</taxon>
        <taxon>Desulfonatronospira</taxon>
    </lineage>
</organism>
<dbReference type="OrthoDB" id="9801330at2"/>
<accession>D6SQP4</accession>
<dbReference type="NCBIfam" id="TIGR01066">
    <property type="entry name" value="rplM_bact"/>
    <property type="match status" value="1"/>
</dbReference>
<name>D6SQP4_9BACT</name>
<evidence type="ECO:0000256" key="3">
    <source>
        <dbReference type="ARBA" id="ARBA00022980"/>
    </source>
</evidence>
<dbReference type="InterPro" id="IPR036899">
    <property type="entry name" value="Ribosomal_uL13_sf"/>
</dbReference>
<evidence type="ECO:0000256" key="6">
    <source>
        <dbReference type="HAMAP-Rule" id="MF_01366"/>
    </source>
</evidence>
<dbReference type="HAMAP" id="MF_01366">
    <property type="entry name" value="Ribosomal_uL13"/>
    <property type="match status" value="1"/>
</dbReference>
<comment type="subunit">
    <text evidence="2 6">Part of the 50S ribosomal subunit.</text>
</comment>
<dbReference type="eggNOG" id="COG0102">
    <property type="taxonomic scope" value="Bacteria"/>
</dbReference>
<comment type="similarity">
    <text evidence="1 6">Belongs to the universal ribosomal protein uL13 family.</text>
</comment>
<dbReference type="Pfam" id="PF00572">
    <property type="entry name" value="Ribosomal_L13"/>
    <property type="match status" value="1"/>
</dbReference>
<dbReference type="InterPro" id="IPR005823">
    <property type="entry name" value="Ribosomal_uL13_bac-type"/>
</dbReference>
<dbReference type="SUPFAM" id="SSF52161">
    <property type="entry name" value="Ribosomal protein L13"/>
    <property type="match status" value="1"/>
</dbReference>
<dbReference type="Gene3D" id="3.90.1180.10">
    <property type="entry name" value="Ribosomal protein L13"/>
    <property type="match status" value="1"/>
</dbReference>
<keyword evidence="8" id="KW-1185">Reference proteome</keyword>
<sequence length="142" mass="16341">MKTYSPKPEDIKRDWYVVDAQDKILGRLATRIATKLRGKDKPEFAPHMDMGDFVVVVNAQQIKVTGDKLEQKKYYYHTGYPGGIKENSLDRMLQKKPEEVIRKAVGRMLPKNKLGRKLLKKLKVYSGPEHPHAAQQPKVIQD</sequence>
<evidence type="ECO:0000313" key="7">
    <source>
        <dbReference type="EMBL" id="EFI35070.1"/>
    </source>
</evidence>
<dbReference type="RefSeq" id="WP_008870384.1">
    <property type="nucleotide sequence ID" value="NZ_ACJN02000002.1"/>
</dbReference>
<reference evidence="7" key="1">
    <citation type="submission" date="2010-05" db="EMBL/GenBank/DDBJ databases">
        <title>The draft genome of Desulfonatronospira thiodismutans ASO3-1.</title>
        <authorList>
            <consortium name="US DOE Joint Genome Institute (JGI-PGF)"/>
            <person name="Lucas S."/>
            <person name="Copeland A."/>
            <person name="Lapidus A."/>
            <person name="Cheng J.-F."/>
            <person name="Bruce D."/>
            <person name="Goodwin L."/>
            <person name="Pitluck S."/>
            <person name="Chertkov O."/>
            <person name="Brettin T."/>
            <person name="Detter J.C."/>
            <person name="Han C."/>
            <person name="Land M.L."/>
            <person name="Hauser L."/>
            <person name="Kyrpides N."/>
            <person name="Mikhailova N."/>
            <person name="Muyzer G."/>
            <person name="Woyke T."/>
        </authorList>
    </citation>
    <scope>NUCLEOTIDE SEQUENCE [LARGE SCALE GENOMIC DNA]</scope>
    <source>
        <strain evidence="7">ASO3-1</strain>
    </source>
</reference>
<dbReference type="FunFam" id="3.90.1180.10:FF:000001">
    <property type="entry name" value="50S ribosomal protein L13"/>
    <property type="match status" value="1"/>
</dbReference>
<dbReference type="CDD" id="cd00392">
    <property type="entry name" value="Ribosomal_L13"/>
    <property type="match status" value="1"/>
</dbReference>
<dbReference type="GO" id="GO:0022625">
    <property type="term" value="C:cytosolic large ribosomal subunit"/>
    <property type="evidence" value="ECO:0007669"/>
    <property type="project" value="TreeGrafter"/>
</dbReference>
<evidence type="ECO:0000256" key="2">
    <source>
        <dbReference type="ARBA" id="ARBA00011838"/>
    </source>
</evidence>
<comment type="function">
    <text evidence="6">This protein is one of the early assembly proteins of the 50S ribosomal subunit, although it is not seen to bind rRNA by itself. It is important during the early stages of 50S assembly.</text>
</comment>
<evidence type="ECO:0000256" key="5">
    <source>
        <dbReference type="ARBA" id="ARBA00035201"/>
    </source>
</evidence>
<comment type="caution">
    <text evidence="7">The sequence shown here is derived from an EMBL/GenBank/DDBJ whole genome shotgun (WGS) entry which is preliminary data.</text>
</comment>
<dbReference type="GO" id="GO:0003729">
    <property type="term" value="F:mRNA binding"/>
    <property type="evidence" value="ECO:0007669"/>
    <property type="project" value="UniProtKB-ARBA"/>
</dbReference>
<dbReference type="GO" id="GO:0006412">
    <property type="term" value="P:translation"/>
    <property type="evidence" value="ECO:0007669"/>
    <property type="project" value="UniProtKB-UniRule"/>
</dbReference>
<dbReference type="AlphaFoldDB" id="D6SQP4"/>
<gene>
    <name evidence="6" type="primary">rplM</name>
    <name evidence="7" type="ORF">Dthio_PD2464</name>
</gene>
<dbReference type="InterPro" id="IPR005822">
    <property type="entry name" value="Ribosomal_uL13"/>
</dbReference>
<dbReference type="PIRSF" id="PIRSF002181">
    <property type="entry name" value="Ribosomal_L13"/>
    <property type="match status" value="1"/>
</dbReference>
<dbReference type="PANTHER" id="PTHR11545">
    <property type="entry name" value="RIBOSOMAL PROTEIN L13"/>
    <property type="match status" value="1"/>
</dbReference>